<dbReference type="SUPFAM" id="SSF54211">
    <property type="entry name" value="Ribosomal protein S5 domain 2-like"/>
    <property type="match status" value="1"/>
</dbReference>
<keyword evidence="2" id="KW-0689">Ribosomal protein</keyword>
<evidence type="ECO:0000256" key="1">
    <source>
        <dbReference type="ARBA" id="ARBA00005251"/>
    </source>
</evidence>
<evidence type="ECO:0000256" key="5">
    <source>
        <dbReference type="ARBA" id="ARBA00035523"/>
    </source>
</evidence>
<proteinExistence type="inferred from homology"/>
<accession>A0ABX4MF75</accession>
<reference evidence="6" key="1">
    <citation type="submission" date="2017-09" db="EMBL/GenBank/DDBJ databases">
        <authorList>
            <person name="Campbell M.A."/>
            <person name="Lukasik P."/>
            <person name="Simon C."/>
            <person name="McCutcheon J.P."/>
        </authorList>
    </citation>
    <scope>NUCLEOTIDE SEQUENCE [LARGE SCALE GENOMIC DNA]</scope>
    <source>
        <strain evidence="6">MAGCAS</strain>
    </source>
</reference>
<organism evidence="6 7">
    <name type="scientific">Candidatus Hodgkinia cicadicola</name>
    <dbReference type="NCBI Taxonomy" id="573658"/>
    <lineage>
        <taxon>Bacteria</taxon>
        <taxon>Pseudomonadati</taxon>
        <taxon>Pseudomonadota</taxon>
        <taxon>Alphaproteobacteria</taxon>
        <taxon>Hyphomicrobiales</taxon>
        <taxon>Candidatus Hodgkinia</taxon>
    </lineage>
</organism>
<evidence type="ECO:0000313" key="6">
    <source>
        <dbReference type="EMBL" id="PIM95150.1"/>
    </source>
</evidence>
<name>A0ABX4MF75_9HYPH</name>
<evidence type="ECO:0000256" key="3">
    <source>
        <dbReference type="ARBA" id="ARBA00023274"/>
    </source>
</evidence>
<keyword evidence="7" id="KW-1185">Reference proteome</keyword>
<evidence type="ECO:0000313" key="7">
    <source>
        <dbReference type="Proteomes" id="UP000229707"/>
    </source>
</evidence>
<protein>
    <recommendedName>
        <fullName evidence="4">Small ribosomal subunit protein uS9</fullName>
    </recommendedName>
    <alternativeName>
        <fullName evidence="5">30S ribosomal protein S9</fullName>
    </alternativeName>
</protein>
<dbReference type="Gene3D" id="3.30.230.10">
    <property type="match status" value="1"/>
</dbReference>
<keyword evidence="3" id="KW-0687">Ribonucleoprotein</keyword>
<dbReference type="PANTHER" id="PTHR21569">
    <property type="entry name" value="RIBOSOMAL PROTEIN S9"/>
    <property type="match status" value="1"/>
</dbReference>
<dbReference type="EMBL" id="NXGL01000002">
    <property type="protein sequence ID" value="PIM95150.1"/>
    <property type="molecule type" value="Genomic_DNA"/>
</dbReference>
<sequence>MYKTKTCDSRIHVCVGKKTSVAEVKLCLNNEFVLVINNSVNDNRKHDSLFKFITHNVFDLIRCNNFQMFADVKGDGITSQIHAIRLAVVKCLLCSNDGIRLILKANNYVTTDRRIVERKKYGHCKSEEILSISKR</sequence>
<dbReference type="PANTHER" id="PTHR21569:SF1">
    <property type="entry name" value="SMALL RIBOSOMAL SUBUNIT PROTEIN US9M"/>
    <property type="match status" value="1"/>
</dbReference>
<gene>
    <name evidence="6" type="primary">rpsI</name>
    <name evidence="6" type="ORF">MAGCAS_19</name>
</gene>
<evidence type="ECO:0000256" key="2">
    <source>
        <dbReference type="ARBA" id="ARBA00022980"/>
    </source>
</evidence>
<comment type="similarity">
    <text evidence="1">Belongs to the universal ribosomal protein uS9 family.</text>
</comment>
<comment type="caution">
    <text evidence="6">The sequence shown here is derived from an EMBL/GenBank/DDBJ whole genome shotgun (WGS) entry which is preliminary data.</text>
</comment>
<dbReference type="Proteomes" id="UP000229707">
    <property type="component" value="Unassembled WGS sequence"/>
</dbReference>
<evidence type="ECO:0000256" key="4">
    <source>
        <dbReference type="ARBA" id="ARBA00035259"/>
    </source>
</evidence>
<dbReference type="InterPro" id="IPR000754">
    <property type="entry name" value="Ribosomal_uS9"/>
</dbReference>
<dbReference type="Pfam" id="PF00380">
    <property type="entry name" value="Ribosomal_S9"/>
    <property type="match status" value="1"/>
</dbReference>
<dbReference type="InterPro" id="IPR014721">
    <property type="entry name" value="Ribsml_uS5_D2-typ_fold_subgr"/>
</dbReference>
<dbReference type="InterPro" id="IPR020568">
    <property type="entry name" value="Ribosomal_Su5_D2-typ_SF"/>
</dbReference>